<evidence type="ECO:0000256" key="1">
    <source>
        <dbReference type="ARBA" id="ARBA00023125"/>
    </source>
</evidence>
<organism evidence="5 6">
    <name type="scientific">Haloactinopolyspora alba</name>
    <dbReference type="NCBI Taxonomy" id="648780"/>
    <lineage>
        <taxon>Bacteria</taxon>
        <taxon>Bacillati</taxon>
        <taxon>Actinomycetota</taxon>
        <taxon>Actinomycetes</taxon>
        <taxon>Jiangellales</taxon>
        <taxon>Jiangellaceae</taxon>
        <taxon>Haloactinopolyspora</taxon>
    </lineage>
</organism>
<dbReference type="GO" id="GO:0000976">
    <property type="term" value="F:transcription cis-regulatory region binding"/>
    <property type="evidence" value="ECO:0007669"/>
    <property type="project" value="TreeGrafter"/>
</dbReference>
<reference evidence="5 6" key="1">
    <citation type="submission" date="2018-03" db="EMBL/GenBank/DDBJ databases">
        <title>Genomic Encyclopedia of Archaeal and Bacterial Type Strains, Phase II (KMG-II): from individual species to whole genera.</title>
        <authorList>
            <person name="Goeker M."/>
        </authorList>
    </citation>
    <scope>NUCLEOTIDE SEQUENCE [LARGE SCALE GENOMIC DNA]</scope>
    <source>
        <strain evidence="5 6">DSM 45211</strain>
    </source>
</reference>
<dbReference type="Pfam" id="PF00440">
    <property type="entry name" value="TetR_N"/>
    <property type="match status" value="1"/>
</dbReference>
<evidence type="ECO:0000256" key="3">
    <source>
        <dbReference type="SAM" id="MobiDB-lite"/>
    </source>
</evidence>
<dbReference type="Gene3D" id="1.10.357.10">
    <property type="entry name" value="Tetracycline Repressor, domain 2"/>
    <property type="match status" value="1"/>
</dbReference>
<accession>A0A2P8E5A2</accession>
<dbReference type="OrthoDB" id="4542210at2"/>
<sequence>MTGPGDSARAADLPGADLRIADQPRPERADAARNRRLLIDAAERLVREHGVAALSMEAVAEAAGVGVGTVYRRFGDLAGLAYALLDAQERVFQEEVLHGPPPVGPGAPPAERLHAFVHRYVERLDNHGELLTTAETMRYQAGAYRLQHLHLSTLISEIDSGLDAEYLAGAILETLAGRLFVHQNTDRGFSAERIKAGLDQLLRGITG</sequence>
<evidence type="ECO:0000313" key="6">
    <source>
        <dbReference type="Proteomes" id="UP000243528"/>
    </source>
</evidence>
<evidence type="ECO:0000259" key="4">
    <source>
        <dbReference type="PROSITE" id="PS50977"/>
    </source>
</evidence>
<feature type="DNA-binding region" description="H-T-H motif" evidence="2">
    <location>
        <begin position="55"/>
        <end position="74"/>
    </location>
</feature>
<dbReference type="PANTHER" id="PTHR30055">
    <property type="entry name" value="HTH-TYPE TRANSCRIPTIONAL REGULATOR RUTR"/>
    <property type="match status" value="1"/>
</dbReference>
<dbReference type="InterPro" id="IPR009057">
    <property type="entry name" value="Homeodomain-like_sf"/>
</dbReference>
<gene>
    <name evidence="5" type="ORF">CLV30_105109</name>
</gene>
<evidence type="ECO:0000256" key="2">
    <source>
        <dbReference type="PROSITE-ProRule" id="PRU00335"/>
    </source>
</evidence>
<dbReference type="PRINTS" id="PR00455">
    <property type="entry name" value="HTHTETR"/>
</dbReference>
<dbReference type="Proteomes" id="UP000243528">
    <property type="component" value="Unassembled WGS sequence"/>
</dbReference>
<feature type="domain" description="HTH tetR-type" evidence="4">
    <location>
        <begin position="32"/>
        <end position="92"/>
    </location>
</feature>
<feature type="region of interest" description="Disordered" evidence="3">
    <location>
        <begin position="1"/>
        <end position="29"/>
    </location>
</feature>
<proteinExistence type="predicted"/>
<dbReference type="InterPro" id="IPR036271">
    <property type="entry name" value="Tet_transcr_reg_TetR-rel_C_sf"/>
</dbReference>
<dbReference type="RefSeq" id="WP_106536845.1">
    <property type="nucleotide sequence ID" value="NZ_PYGE01000005.1"/>
</dbReference>
<evidence type="ECO:0000313" key="5">
    <source>
        <dbReference type="EMBL" id="PSL04643.1"/>
    </source>
</evidence>
<dbReference type="AlphaFoldDB" id="A0A2P8E5A2"/>
<comment type="caution">
    <text evidence="5">The sequence shown here is derived from an EMBL/GenBank/DDBJ whole genome shotgun (WGS) entry which is preliminary data.</text>
</comment>
<feature type="compositionally biased region" description="Basic and acidic residues" evidence="3">
    <location>
        <begin position="19"/>
        <end position="29"/>
    </location>
</feature>
<dbReference type="GO" id="GO:0003700">
    <property type="term" value="F:DNA-binding transcription factor activity"/>
    <property type="evidence" value="ECO:0007669"/>
    <property type="project" value="TreeGrafter"/>
</dbReference>
<dbReference type="PROSITE" id="PS50977">
    <property type="entry name" value="HTH_TETR_2"/>
    <property type="match status" value="1"/>
</dbReference>
<name>A0A2P8E5A2_9ACTN</name>
<dbReference type="SUPFAM" id="SSF46689">
    <property type="entry name" value="Homeodomain-like"/>
    <property type="match status" value="1"/>
</dbReference>
<dbReference type="InterPro" id="IPR050109">
    <property type="entry name" value="HTH-type_TetR-like_transc_reg"/>
</dbReference>
<dbReference type="EMBL" id="PYGE01000005">
    <property type="protein sequence ID" value="PSL04643.1"/>
    <property type="molecule type" value="Genomic_DNA"/>
</dbReference>
<keyword evidence="6" id="KW-1185">Reference proteome</keyword>
<keyword evidence="1 2" id="KW-0238">DNA-binding</keyword>
<dbReference type="InterPro" id="IPR001647">
    <property type="entry name" value="HTH_TetR"/>
</dbReference>
<dbReference type="PANTHER" id="PTHR30055:SF209">
    <property type="entry name" value="POSSIBLE TRANSCRIPTIONAL REGULATORY PROTEIN (PROBABLY TETR-FAMILY)"/>
    <property type="match status" value="1"/>
</dbReference>
<dbReference type="SUPFAM" id="SSF48498">
    <property type="entry name" value="Tetracyclin repressor-like, C-terminal domain"/>
    <property type="match status" value="1"/>
</dbReference>
<protein>
    <submittedName>
        <fullName evidence="5">TetR family transcriptional regulator</fullName>
    </submittedName>
</protein>